<organism evidence="1 2">
    <name type="scientific">Thalictrum thalictroides</name>
    <name type="common">Rue-anemone</name>
    <name type="synonym">Anemone thalictroides</name>
    <dbReference type="NCBI Taxonomy" id="46969"/>
    <lineage>
        <taxon>Eukaryota</taxon>
        <taxon>Viridiplantae</taxon>
        <taxon>Streptophyta</taxon>
        <taxon>Embryophyta</taxon>
        <taxon>Tracheophyta</taxon>
        <taxon>Spermatophyta</taxon>
        <taxon>Magnoliopsida</taxon>
        <taxon>Ranunculales</taxon>
        <taxon>Ranunculaceae</taxon>
        <taxon>Thalictroideae</taxon>
        <taxon>Thalictrum</taxon>
    </lineage>
</organism>
<sequence>MERDRSPLLKQLWCAAVVGGMTAIWQQRNLMVMDDERPKVGVCFKFIKQQVPLAARISSSNSFCNVLEMDILDSWDLASSHGTGQRILECRWLASEPRVVKINTDGAASDLTAGIGI</sequence>
<feature type="non-terminal residue" evidence="1">
    <location>
        <position position="117"/>
    </location>
</feature>
<dbReference type="Proteomes" id="UP000554482">
    <property type="component" value="Unassembled WGS sequence"/>
</dbReference>
<evidence type="ECO:0000313" key="2">
    <source>
        <dbReference type="Proteomes" id="UP000554482"/>
    </source>
</evidence>
<dbReference type="AlphaFoldDB" id="A0A7J6UVV3"/>
<protein>
    <submittedName>
        <fullName evidence="1">Uncharacterized protein</fullName>
    </submittedName>
</protein>
<accession>A0A7J6UVV3</accession>
<keyword evidence="2" id="KW-1185">Reference proteome</keyword>
<comment type="caution">
    <text evidence="1">The sequence shown here is derived from an EMBL/GenBank/DDBJ whole genome shotgun (WGS) entry which is preliminary data.</text>
</comment>
<dbReference type="EMBL" id="JABWDY010042304">
    <property type="protein sequence ID" value="KAF5176743.1"/>
    <property type="molecule type" value="Genomic_DNA"/>
</dbReference>
<proteinExistence type="predicted"/>
<reference evidence="1 2" key="1">
    <citation type="submission" date="2020-06" db="EMBL/GenBank/DDBJ databases">
        <title>Transcriptomic and genomic resources for Thalictrum thalictroides and T. hernandezii: Facilitating candidate gene discovery in an emerging model plant lineage.</title>
        <authorList>
            <person name="Arias T."/>
            <person name="Riano-Pachon D.M."/>
            <person name="Di Stilio V.S."/>
        </authorList>
    </citation>
    <scope>NUCLEOTIDE SEQUENCE [LARGE SCALE GENOMIC DNA]</scope>
    <source>
        <strain evidence="2">cv. WT478/WT964</strain>
        <tissue evidence="1">Leaves</tissue>
    </source>
</reference>
<evidence type="ECO:0000313" key="1">
    <source>
        <dbReference type="EMBL" id="KAF5176743.1"/>
    </source>
</evidence>
<name>A0A7J6UVV3_THATH</name>
<gene>
    <name evidence="1" type="ORF">FRX31_033670</name>
</gene>